<keyword evidence="1" id="KW-1133">Transmembrane helix</keyword>
<comment type="caution">
    <text evidence="2">The sequence shown here is derived from an EMBL/GenBank/DDBJ whole genome shotgun (WGS) entry which is preliminary data.</text>
</comment>
<keyword evidence="1" id="KW-0812">Transmembrane</keyword>
<evidence type="ECO:0000313" key="3">
    <source>
        <dbReference type="Proteomes" id="UP000052237"/>
    </source>
</evidence>
<evidence type="ECO:0000256" key="1">
    <source>
        <dbReference type="SAM" id="Phobius"/>
    </source>
</evidence>
<feature type="transmembrane region" description="Helical" evidence="1">
    <location>
        <begin position="104"/>
        <end position="124"/>
    </location>
</feature>
<accession>A0A0S4RC54</accession>
<evidence type="ECO:0000313" key="2">
    <source>
        <dbReference type="EMBL" id="CUU71428.1"/>
    </source>
</evidence>
<protein>
    <submittedName>
        <fullName evidence="2">Uncharacterized protein</fullName>
    </submittedName>
</protein>
<dbReference type="RefSeq" id="WP_059429024.1">
    <property type="nucleotide sequence ID" value="NZ_FAVB01000001.1"/>
</dbReference>
<gene>
    <name evidence="2" type="ORF">ERS686654_00337</name>
</gene>
<proteinExistence type="predicted"/>
<organism evidence="2 3">
    <name type="scientific">Campylobacter hyointestinalis subsp. hyointestinalis</name>
    <dbReference type="NCBI Taxonomy" id="91352"/>
    <lineage>
        <taxon>Bacteria</taxon>
        <taxon>Pseudomonadati</taxon>
        <taxon>Campylobacterota</taxon>
        <taxon>Epsilonproteobacteria</taxon>
        <taxon>Campylobacterales</taxon>
        <taxon>Campylobacteraceae</taxon>
        <taxon>Campylobacter</taxon>
    </lineage>
</organism>
<keyword evidence="3" id="KW-1185">Reference proteome</keyword>
<name>A0A0S4RC54_CAMHY</name>
<reference evidence="2 3" key="1">
    <citation type="submission" date="2015-11" db="EMBL/GenBank/DDBJ databases">
        <authorList>
            <consortium name="Pathogen Informatics"/>
        </authorList>
    </citation>
    <scope>NUCLEOTIDE SEQUENCE [LARGE SCALE GENOMIC DNA]</scope>
    <source>
        <strain evidence="2 3">006A-0059</strain>
    </source>
</reference>
<dbReference type="Proteomes" id="UP000052237">
    <property type="component" value="Unassembled WGS sequence"/>
</dbReference>
<keyword evidence="1" id="KW-0472">Membrane</keyword>
<dbReference type="EMBL" id="FAVB01000001">
    <property type="protein sequence ID" value="CUU71428.1"/>
    <property type="molecule type" value="Genomic_DNA"/>
</dbReference>
<sequence length="154" mass="17686">MDKLLLLIPWIVEKILDLITKIKGASRLAILVFLIKVIDGFLLFGLAFVFTKIFDLILIAIRLFNNFNDKIQASSNSSSIDINYAIDILSASGFWGAFVDFYNIVFPIFSSLFIIILYILLFKLRKFILDEIKYITNFITEVKIEKSLTSGKFK</sequence>
<dbReference type="AlphaFoldDB" id="A0A0S4RC54"/>